<dbReference type="InterPro" id="IPR000504">
    <property type="entry name" value="RRM_dom"/>
</dbReference>
<evidence type="ECO:0000313" key="7">
    <source>
        <dbReference type="Proteomes" id="UP000836841"/>
    </source>
</evidence>
<evidence type="ECO:0000256" key="4">
    <source>
        <dbReference type="SAM" id="MobiDB-lite"/>
    </source>
</evidence>
<dbReference type="Gene3D" id="3.30.70.330">
    <property type="match status" value="1"/>
</dbReference>
<feature type="region of interest" description="Disordered" evidence="4">
    <location>
        <begin position="1"/>
        <end position="85"/>
    </location>
</feature>
<sequence length="269" mass="30906">MDKEINRLKRCSTSTDVEAADHKGTKLLQKAERELQNSETDVNPKKRKKKSESKQIREDDLEPKKKQKAHKKTSKKKEMKKLRKSYKEMTETMKNLQDFFLQNADLPGIPLKEMLLTAPMAPDTSSKEEEHTEKMAELTTYECCYETEDADGDNEDSVFVRGLDTSLAREDIKTALRKHFESCGCEVTRVFVPIECQTGAPLGFAFIDVDDEQKAMELGRGYMGGCRLFVMMATNQPEYYSFPNFSGCAHCGTFLLERRMKRFLARGRH</sequence>
<dbReference type="PROSITE" id="PS50102">
    <property type="entry name" value="RRM"/>
    <property type="match status" value="1"/>
</dbReference>
<keyword evidence="1" id="KW-0677">Repeat</keyword>
<evidence type="ECO:0000256" key="2">
    <source>
        <dbReference type="ARBA" id="ARBA00022884"/>
    </source>
</evidence>
<proteinExistence type="predicted"/>
<evidence type="ECO:0000313" key="6">
    <source>
        <dbReference type="EMBL" id="CAH2052540.1"/>
    </source>
</evidence>
<dbReference type="EMBL" id="OU466859">
    <property type="protein sequence ID" value="CAH2052540.1"/>
    <property type="molecule type" value="Genomic_DNA"/>
</dbReference>
<dbReference type="PANTHER" id="PTHR23236">
    <property type="entry name" value="EUKARYOTIC TRANSLATION INITIATION FACTOR 4B/4H"/>
    <property type="match status" value="1"/>
</dbReference>
<evidence type="ECO:0000256" key="1">
    <source>
        <dbReference type="ARBA" id="ARBA00022737"/>
    </source>
</evidence>
<name>A0AAU9RZ79_THLAR</name>
<feature type="compositionally biased region" description="Basic residues" evidence="4">
    <location>
        <begin position="65"/>
        <end position="84"/>
    </location>
</feature>
<dbReference type="InterPro" id="IPR012677">
    <property type="entry name" value="Nucleotide-bd_a/b_plait_sf"/>
</dbReference>
<dbReference type="Proteomes" id="UP000836841">
    <property type="component" value="Chromosome 3"/>
</dbReference>
<dbReference type="InterPro" id="IPR035979">
    <property type="entry name" value="RBD_domain_sf"/>
</dbReference>
<feature type="domain" description="RRM" evidence="5">
    <location>
        <begin position="156"/>
        <end position="235"/>
    </location>
</feature>
<dbReference type="GO" id="GO:0003723">
    <property type="term" value="F:RNA binding"/>
    <property type="evidence" value="ECO:0007669"/>
    <property type="project" value="UniProtKB-UniRule"/>
</dbReference>
<feature type="compositionally biased region" description="Basic and acidic residues" evidence="4">
    <location>
        <begin position="52"/>
        <end position="64"/>
    </location>
</feature>
<organism evidence="6 7">
    <name type="scientific">Thlaspi arvense</name>
    <name type="common">Field penny-cress</name>
    <dbReference type="NCBI Taxonomy" id="13288"/>
    <lineage>
        <taxon>Eukaryota</taxon>
        <taxon>Viridiplantae</taxon>
        <taxon>Streptophyta</taxon>
        <taxon>Embryophyta</taxon>
        <taxon>Tracheophyta</taxon>
        <taxon>Spermatophyta</taxon>
        <taxon>Magnoliopsida</taxon>
        <taxon>eudicotyledons</taxon>
        <taxon>Gunneridae</taxon>
        <taxon>Pentapetalae</taxon>
        <taxon>rosids</taxon>
        <taxon>malvids</taxon>
        <taxon>Brassicales</taxon>
        <taxon>Brassicaceae</taxon>
        <taxon>Thlaspideae</taxon>
        <taxon>Thlaspi</taxon>
    </lineage>
</organism>
<protein>
    <recommendedName>
        <fullName evidence="5">RRM domain-containing protein</fullName>
    </recommendedName>
</protein>
<reference evidence="6 7" key="1">
    <citation type="submission" date="2022-03" db="EMBL/GenBank/DDBJ databases">
        <authorList>
            <person name="Nunn A."/>
            <person name="Chopra R."/>
            <person name="Nunn A."/>
            <person name="Contreras Garrido A."/>
        </authorList>
    </citation>
    <scope>NUCLEOTIDE SEQUENCE [LARGE SCALE GENOMIC DNA]</scope>
</reference>
<keyword evidence="2 3" id="KW-0694">RNA-binding</keyword>
<dbReference type="SUPFAM" id="SSF54928">
    <property type="entry name" value="RNA-binding domain, RBD"/>
    <property type="match status" value="1"/>
</dbReference>
<evidence type="ECO:0000259" key="5">
    <source>
        <dbReference type="PROSITE" id="PS50102"/>
    </source>
</evidence>
<dbReference type="AlphaFoldDB" id="A0AAU9RZ79"/>
<evidence type="ECO:0000256" key="3">
    <source>
        <dbReference type="PROSITE-ProRule" id="PRU00176"/>
    </source>
</evidence>
<dbReference type="PANTHER" id="PTHR23236:SF119">
    <property type="entry name" value="NUCLEAR RNA-BINDING PROTEIN SART-3"/>
    <property type="match status" value="1"/>
</dbReference>
<accession>A0AAU9RZ79</accession>
<keyword evidence="7" id="KW-1185">Reference proteome</keyword>
<gene>
    <name evidence="6" type="ORF">TAV2_LOCUS11277</name>
</gene>
<feature type="compositionally biased region" description="Basic and acidic residues" evidence="4">
    <location>
        <begin position="19"/>
        <end position="36"/>
    </location>
</feature>